<dbReference type="Pfam" id="PF06722">
    <property type="entry name" value="EryCIII-like_C"/>
    <property type="match status" value="1"/>
</dbReference>
<evidence type="ECO:0000313" key="4">
    <source>
        <dbReference type="Proteomes" id="UP000253741"/>
    </source>
</evidence>
<evidence type="ECO:0000259" key="2">
    <source>
        <dbReference type="Pfam" id="PF06722"/>
    </source>
</evidence>
<organism evidence="3 4">
    <name type="scientific">Streptomyces corynorhini</name>
    <dbReference type="NCBI Taxonomy" id="2282652"/>
    <lineage>
        <taxon>Bacteria</taxon>
        <taxon>Bacillati</taxon>
        <taxon>Actinomycetota</taxon>
        <taxon>Actinomycetes</taxon>
        <taxon>Kitasatosporales</taxon>
        <taxon>Streptomycetaceae</taxon>
        <taxon>Streptomyces</taxon>
    </lineage>
</organism>
<reference evidence="3 4" key="1">
    <citation type="submission" date="2018-07" db="EMBL/GenBank/DDBJ databases">
        <title>Streptomyces species from bats.</title>
        <authorList>
            <person name="Dunlap C."/>
        </authorList>
    </citation>
    <scope>NUCLEOTIDE SEQUENCE [LARGE SCALE GENOMIC DNA]</scope>
    <source>
        <strain evidence="3 4">AC230</strain>
    </source>
</reference>
<accession>A0A370BD14</accession>
<dbReference type="PANTHER" id="PTHR48050">
    <property type="entry name" value="STEROL 3-BETA-GLUCOSYLTRANSFERASE"/>
    <property type="match status" value="1"/>
</dbReference>
<dbReference type="GO" id="GO:0008194">
    <property type="term" value="F:UDP-glycosyltransferase activity"/>
    <property type="evidence" value="ECO:0007669"/>
    <property type="project" value="InterPro"/>
</dbReference>
<gene>
    <name evidence="3" type="ORF">DVH02_10075</name>
</gene>
<dbReference type="EMBL" id="QQNA01000063">
    <property type="protein sequence ID" value="RDG38279.1"/>
    <property type="molecule type" value="Genomic_DNA"/>
</dbReference>
<dbReference type="GO" id="GO:0016758">
    <property type="term" value="F:hexosyltransferase activity"/>
    <property type="evidence" value="ECO:0007669"/>
    <property type="project" value="UniProtKB-ARBA"/>
</dbReference>
<dbReference type="Proteomes" id="UP000253741">
    <property type="component" value="Unassembled WGS sequence"/>
</dbReference>
<protein>
    <submittedName>
        <fullName evidence="3">Glycosyltransferase</fullName>
    </submittedName>
</protein>
<dbReference type="InterPro" id="IPR050426">
    <property type="entry name" value="Glycosyltransferase_28"/>
</dbReference>
<dbReference type="InterPro" id="IPR010610">
    <property type="entry name" value="EryCIII-like_C"/>
</dbReference>
<dbReference type="GO" id="GO:0017000">
    <property type="term" value="P:antibiotic biosynthetic process"/>
    <property type="evidence" value="ECO:0007669"/>
    <property type="project" value="UniProtKB-ARBA"/>
</dbReference>
<evidence type="ECO:0000256" key="1">
    <source>
        <dbReference type="ARBA" id="ARBA00022679"/>
    </source>
</evidence>
<dbReference type="AlphaFoldDB" id="A0A370BD14"/>
<dbReference type="FunFam" id="3.40.50.2000:FF:000072">
    <property type="entry name" value="Glycosyl transferase"/>
    <property type="match status" value="1"/>
</dbReference>
<dbReference type="CDD" id="cd03784">
    <property type="entry name" value="GT1_Gtf-like"/>
    <property type="match status" value="1"/>
</dbReference>
<evidence type="ECO:0000313" key="3">
    <source>
        <dbReference type="EMBL" id="RDG38279.1"/>
    </source>
</evidence>
<proteinExistence type="predicted"/>
<keyword evidence="4" id="KW-1185">Reference proteome</keyword>
<dbReference type="OrthoDB" id="764352at2"/>
<feature type="domain" description="Erythromycin biosynthesis protein CIII-like C-terminal" evidence="2">
    <location>
        <begin position="279"/>
        <end position="417"/>
    </location>
</feature>
<dbReference type="RefSeq" id="WP_114623427.1">
    <property type="nucleotide sequence ID" value="NZ_QQNA01000063.1"/>
</dbReference>
<keyword evidence="1 3" id="KW-0808">Transferase</keyword>
<dbReference type="PANTHER" id="PTHR48050:SF13">
    <property type="entry name" value="STEROL 3-BETA-GLUCOSYLTRANSFERASE UGT80A2"/>
    <property type="match status" value="1"/>
</dbReference>
<name>A0A370BD14_9ACTN</name>
<dbReference type="Gene3D" id="3.40.50.2000">
    <property type="entry name" value="Glycogen Phosphorylase B"/>
    <property type="match status" value="2"/>
</dbReference>
<comment type="caution">
    <text evidence="3">The sequence shown here is derived from an EMBL/GenBank/DDBJ whole genome shotgun (WGS) entry which is preliminary data.</text>
</comment>
<dbReference type="SUPFAM" id="SSF53756">
    <property type="entry name" value="UDP-Glycosyltransferase/glycogen phosphorylase"/>
    <property type="match status" value="1"/>
</dbReference>
<sequence length="433" mass="47023">MLIATTPAPGHIVSMLDVARELARRGHEVRWYTGRAFQERVEQAGACFEPMSAGLDFGGRSREEAFPGHAGLTGIASFTTGVRDIFYRTAPGQMRDLLAVLDRFPADCLLADDMCYGACFAAERTGIPLAWLSNSVYILGSRDTAPLGRGLGPSSSPPGRLRNALLRAVGNHLVMRDLRREADRTRAQVGLERLRTDAMENIARPPALYLVGTVPSFEFPRGDLLPGTHFVGGLFGLPPADFEPPAWWAELRGGRPVVLVTQGTTANDVDWLLVPTVRALADQDVLVVVTTGGDLDVHRLRPLPDNVRLERFVPYHHLLPHVDAMVTNGGYNGVNAALAHGVPLVVAPRSEENPDVAARVKWAGAGVVLGRRAVSESRLRGAVTTVLNDERYRRRAGALAEEHRSHDAPRRAAELIESMADFQGQIPTGGVTR</sequence>
<dbReference type="InterPro" id="IPR002213">
    <property type="entry name" value="UDP_glucos_trans"/>
</dbReference>